<gene>
    <name evidence="2" type="ORF">H2200_002039</name>
</gene>
<name>A0AA38XIB9_9EURO</name>
<dbReference type="AlphaFoldDB" id="A0AA38XIB9"/>
<sequence length="263" mass="27733">MSHQNAPTETSSATASEIASATQVTRSVQQTTATTKSPSFIDYCRAETAASAMAGARSNAGTQVRSALPLHSAENPNLTMINAQQLCDLRFEAVSTARDNSEIAHENHVLRGQLREARTVGRAYYDAAQDFAALERDWIAERRSLLARLDRYGALTEDEEVELFAGAASTRQEHDQAVAAAEAQGLMVRTPEYVAAHGVGLTAAAVVAGVLVNAVAAGGNSVNGRTAGFAGAGNSVINDTGARACVNGDCEVRREENARLQLD</sequence>
<proteinExistence type="predicted"/>
<evidence type="ECO:0000313" key="2">
    <source>
        <dbReference type="EMBL" id="KAJ9613903.1"/>
    </source>
</evidence>
<evidence type="ECO:0000256" key="1">
    <source>
        <dbReference type="SAM" id="MobiDB-lite"/>
    </source>
</evidence>
<feature type="compositionally biased region" description="Polar residues" evidence="1">
    <location>
        <begin position="23"/>
        <end position="32"/>
    </location>
</feature>
<reference evidence="2" key="1">
    <citation type="submission" date="2022-10" db="EMBL/GenBank/DDBJ databases">
        <title>Culturing micro-colonial fungi from biological soil crusts in the Mojave desert and describing Neophaeococcomyces mojavensis, and introducing the new genera and species Taxawa tesnikishii.</title>
        <authorList>
            <person name="Kurbessoian T."/>
            <person name="Stajich J.E."/>
        </authorList>
    </citation>
    <scope>NUCLEOTIDE SEQUENCE</scope>
    <source>
        <strain evidence="2">TK_41</strain>
    </source>
</reference>
<feature type="compositionally biased region" description="Low complexity" evidence="1">
    <location>
        <begin position="8"/>
        <end position="22"/>
    </location>
</feature>
<comment type="caution">
    <text evidence="2">The sequence shown here is derived from an EMBL/GenBank/DDBJ whole genome shotgun (WGS) entry which is preliminary data.</text>
</comment>
<evidence type="ECO:0000313" key="3">
    <source>
        <dbReference type="Proteomes" id="UP001172673"/>
    </source>
</evidence>
<protein>
    <submittedName>
        <fullName evidence="2">Uncharacterized protein</fullName>
    </submittedName>
</protein>
<feature type="region of interest" description="Disordered" evidence="1">
    <location>
        <begin position="1"/>
        <end position="32"/>
    </location>
</feature>
<dbReference type="EMBL" id="JAPDRK010000003">
    <property type="protein sequence ID" value="KAJ9613903.1"/>
    <property type="molecule type" value="Genomic_DNA"/>
</dbReference>
<accession>A0AA38XIB9</accession>
<dbReference type="Proteomes" id="UP001172673">
    <property type="component" value="Unassembled WGS sequence"/>
</dbReference>
<organism evidence="2 3">
    <name type="scientific">Cladophialophora chaetospira</name>
    <dbReference type="NCBI Taxonomy" id="386627"/>
    <lineage>
        <taxon>Eukaryota</taxon>
        <taxon>Fungi</taxon>
        <taxon>Dikarya</taxon>
        <taxon>Ascomycota</taxon>
        <taxon>Pezizomycotina</taxon>
        <taxon>Eurotiomycetes</taxon>
        <taxon>Chaetothyriomycetidae</taxon>
        <taxon>Chaetothyriales</taxon>
        <taxon>Herpotrichiellaceae</taxon>
        <taxon>Cladophialophora</taxon>
    </lineage>
</organism>
<keyword evidence="3" id="KW-1185">Reference proteome</keyword>